<accession>A0A3A9K760</accession>
<organism evidence="7 8">
    <name type="scientific">Salipaludibacillus neizhouensis</name>
    <dbReference type="NCBI Taxonomy" id="885475"/>
    <lineage>
        <taxon>Bacteria</taxon>
        <taxon>Bacillati</taxon>
        <taxon>Bacillota</taxon>
        <taxon>Bacilli</taxon>
        <taxon>Bacillales</taxon>
        <taxon>Bacillaceae</taxon>
    </lineage>
</organism>
<dbReference type="InterPro" id="IPR043138">
    <property type="entry name" value="GGT_lsub"/>
</dbReference>
<dbReference type="InterPro" id="IPR043137">
    <property type="entry name" value="GGT_ssub_C"/>
</dbReference>
<dbReference type="SUPFAM" id="SSF56235">
    <property type="entry name" value="N-terminal nucleophile aminohydrolases (Ntn hydrolases)"/>
    <property type="match status" value="1"/>
</dbReference>
<dbReference type="Proteomes" id="UP000281498">
    <property type="component" value="Unassembled WGS sequence"/>
</dbReference>
<comment type="similarity">
    <text evidence="1">Belongs to the gamma-glutamyltransferase family.</text>
</comment>
<evidence type="ECO:0000313" key="8">
    <source>
        <dbReference type="Proteomes" id="UP000281498"/>
    </source>
</evidence>
<dbReference type="RefSeq" id="WP_110939134.1">
    <property type="nucleotide sequence ID" value="NZ_KZ614148.1"/>
</dbReference>
<evidence type="ECO:0000256" key="6">
    <source>
        <dbReference type="SAM" id="Phobius"/>
    </source>
</evidence>
<dbReference type="GO" id="GO:0016787">
    <property type="term" value="F:hydrolase activity"/>
    <property type="evidence" value="ECO:0007669"/>
    <property type="project" value="UniProtKB-KW"/>
</dbReference>
<evidence type="ECO:0000256" key="4">
    <source>
        <dbReference type="ARBA" id="ARBA00023145"/>
    </source>
</evidence>
<feature type="region of interest" description="Disordered" evidence="5">
    <location>
        <begin position="53"/>
        <end position="79"/>
    </location>
</feature>
<dbReference type="PANTHER" id="PTHR43199">
    <property type="entry name" value="GLUTATHIONE HYDROLASE"/>
    <property type="match status" value="1"/>
</dbReference>
<dbReference type="InterPro" id="IPR029055">
    <property type="entry name" value="Ntn_hydrolases_N"/>
</dbReference>
<evidence type="ECO:0000256" key="3">
    <source>
        <dbReference type="ARBA" id="ARBA00022801"/>
    </source>
</evidence>
<dbReference type="GO" id="GO:0016740">
    <property type="term" value="F:transferase activity"/>
    <property type="evidence" value="ECO:0007669"/>
    <property type="project" value="UniProtKB-KW"/>
</dbReference>
<keyword evidence="8" id="KW-1185">Reference proteome</keyword>
<dbReference type="InterPro" id="IPR051792">
    <property type="entry name" value="GGT_bact"/>
</dbReference>
<dbReference type="EMBL" id="PDOE01000007">
    <property type="protein sequence ID" value="RKL66352.1"/>
    <property type="molecule type" value="Genomic_DNA"/>
</dbReference>
<keyword evidence="6" id="KW-1133">Transmembrane helix</keyword>
<dbReference type="AlphaFoldDB" id="A0A3A9K760"/>
<keyword evidence="4" id="KW-0865">Zymogen</keyword>
<keyword evidence="2 7" id="KW-0808">Transferase</keyword>
<name>A0A3A9K760_9BACI</name>
<dbReference type="Gene3D" id="1.10.246.130">
    <property type="match status" value="1"/>
</dbReference>
<reference evidence="7 8" key="1">
    <citation type="submission" date="2017-10" db="EMBL/GenBank/DDBJ databases">
        <title>Bacillus sp. nov., a halophilic bacterium isolated from a Keqin Lake.</title>
        <authorList>
            <person name="Wang H."/>
        </authorList>
    </citation>
    <scope>NUCLEOTIDE SEQUENCE [LARGE SCALE GENOMIC DNA]</scope>
    <source>
        <strain evidence="7 8">KCTC 13187</strain>
    </source>
</reference>
<keyword evidence="3" id="KW-0378">Hydrolase</keyword>
<dbReference type="OrthoDB" id="9781342at2"/>
<evidence type="ECO:0000256" key="1">
    <source>
        <dbReference type="ARBA" id="ARBA00009381"/>
    </source>
</evidence>
<dbReference type="Gene3D" id="3.60.20.40">
    <property type="match status" value="1"/>
</dbReference>
<keyword evidence="6" id="KW-0472">Membrane</keyword>
<comment type="caution">
    <text evidence="7">The sequence shown here is derived from an EMBL/GenBank/DDBJ whole genome shotgun (WGS) entry which is preliminary data.</text>
</comment>
<evidence type="ECO:0000256" key="2">
    <source>
        <dbReference type="ARBA" id="ARBA00022679"/>
    </source>
</evidence>
<dbReference type="PANTHER" id="PTHR43199:SF1">
    <property type="entry name" value="GLUTATHIONE HYDROLASE PROENZYME"/>
    <property type="match status" value="1"/>
</dbReference>
<dbReference type="PRINTS" id="PR01210">
    <property type="entry name" value="GGTRANSPTASE"/>
</dbReference>
<evidence type="ECO:0000256" key="5">
    <source>
        <dbReference type="SAM" id="MobiDB-lite"/>
    </source>
</evidence>
<dbReference type="Pfam" id="PF01019">
    <property type="entry name" value="G_glu_transpept"/>
    <property type="match status" value="1"/>
</dbReference>
<protein>
    <submittedName>
        <fullName evidence="7">Gamma-glutamyltransferase</fullName>
    </submittedName>
</protein>
<feature type="compositionally biased region" description="Polar residues" evidence="5">
    <location>
        <begin position="53"/>
        <end position="74"/>
    </location>
</feature>
<keyword evidence="6" id="KW-0812">Transmembrane</keyword>
<feature type="transmembrane region" description="Helical" evidence="6">
    <location>
        <begin position="7"/>
        <end position="27"/>
    </location>
</feature>
<sequence length="631" mass="68995">MNYKKYLVGTHVLAVIIFVGLIAWNFYFEDEFDQFREPYSGSDFQERQVNSVDVNQGASSNQSPAEETSDNDQAPSRPGIYGVSSIHPLAAEAGMKVIENGGNAADAAVAVSFMLNVVEPYGSGIGGGGLMLVHDPEDGAVTYDYREAAPESGAQSPPNGRVAIPGLVKGMEKLHQEMGSGNEEASWEKLLQPAIDAAENGFEVGAILQEQIANSTRYIQIEDSATRQLYYPDGQPLQVNDILVQKELGETLTLIQENGAAGFYEGEVAQGLGYFGFTSEDLAGYEAKTTETVSAEIGDQIVHGGPSPSSGTVVVQALQIANQLDLEKVLTADEIADLRAKLAEDGITEREPQVGDLMNYEEYEHNYIHLMTEITDTAYSSRLDTLGDPYYDEIDHSDFTSPETIDRFLEGIYSGNSETSSGITDEMFDSPGEEKDARNTTHFVIIDKEGRMVSATNSLGQFFGSGFYTNGFFVNSQMDNFSGNPESPNYYEPGKRPRSFVSPMIFEEKGQAVLGIGSPGGRRIPAMVFQTIMKYQHGLDENNNKLTLQDAIEMPRFYTEDGVVNVESDLKDDVNNNLQEMGYTVYGHSSPLYYGGIQGLGTVLDEDGNLQSMYGGGDPRRKGAWQIENKE</sequence>
<proteinExistence type="inferred from homology"/>
<evidence type="ECO:0000313" key="7">
    <source>
        <dbReference type="EMBL" id="RKL66352.1"/>
    </source>
</evidence>
<gene>
    <name evidence="7" type="ORF">CR203_15795</name>
</gene>